<dbReference type="CDD" id="cd03561">
    <property type="entry name" value="VHS"/>
    <property type="match status" value="1"/>
</dbReference>
<keyword evidence="4" id="KW-0653">Protein transport</keyword>
<proteinExistence type="inferred from homology"/>
<dbReference type="Pfam" id="PF00790">
    <property type="entry name" value="VHS"/>
    <property type="match status" value="1"/>
</dbReference>
<name>A0AAD6RBR9_9ROSI</name>
<dbReference type="SUPFAM" id="SSF48464">
    <property type="entry name" value="ENTH/VHS domain"/>
    <property type="match status" value="1"/>
</dbReference>
<organism evidence="9 10">
    <name type="scientific">Populus alba x Populus x berolinensis</name>
    <dbReference type="NCBI Taxonomy" id="444605"/>
    <lineage>
        <taxon>Eukaryota</taxon>
        <taxon>Viridiplantae</taxon>
        <taxon>Streptophyta</taxon>
        <taxon>Embryophyta</taxon>
        <taxon>Tracheophyta</taxon>
        <taxon>Spermatophyta</taxon>
        <taxon>Magnoliopsida</taxon>
        <taxon>eudicotyledons</taxon>
        <taxon>Gunneridae</taxon>
        <taxon>Pentapetalae</taxon>
        <taxon>rosids</taxon>
        <taxon>fabids</taxon>
        <taxon>Malpighiales</taxon>
        <taxon>Salicaceae</taxon>
        <taxon>Saliceae</taxon>
        <taxon>Populus</taxon>
    </lineage>
</organism>
<dbReference type="Gene3D" id="1.25.40.90">
    <property type="match status" value="1"/>
</dbReference>
<dbReference type="CDD" id="cd14231">
    <property type="entry name" value="GAT_GGA-like_plant"/>
    <property type="match status" value="1"/>
</dbReference>
<evidence type="ECO:0000256" key="5">
    <source>
        <dbReference type="ARBA" id="ARBA00023136"/>
    </source>
</evidence>
<dbReference type="PROSITE" id="PS50179">
    <property type="entry name" value="VHS"/>
    <property type="match status" value="1"/>
</dbReference>
<comment type="subcellular location">
    <subcellularLocation>
        <location evidence="1">Membrane</location>
        <topology evidence="1">Peripheral membrane protein</topology>
    </subcellularLocation>
</comment>
<keyword evidence="5" id="KW-0472">Membrane</keyword>
<dbReference type="GO" id="GO:0035091">
    <property type="term" value="F:phosphatidylinositol binding"/>
    <property type="evidence" value="ECO:0007669"/>
    <property type="project" value="InterPro"/>
</dbReference>
<dbReference type="AlphaFoldDB" id="A0AAD6RBR9"/>
<dbReference type="GO" id="GO:0043130">
    <property type="term" value="F:ubiquitin binding"/>
    <property type="evidence" value="ECO:0007669"/>
    <property type="project" value="InterPro"/>
</dbReference>
<dbReference type="InterPro" id="IPR008942">
    <property type="entry name" value="ENTH_VHS"/>
</dbReference>
<evidence type="ECO:0000256" key="2">
    <source>
        <dbReference type="ARBA" id="ARBA00007708"/>
    </source>
</evidence>
<dbReference type="SMART" id="SM00288">
    <property type="entry name" value="VHS"/>
    <property type="match status" value="1"/>
</dbReference>
<dbReference type="Proteomes" id="UP001164929">
    <property type="component" value="Chromosome 2"/>
</dbReference>
<dbReference type="InterPro" id="IPR004152">
    <property type="entry name" value="GAT_dom"/>
</dbReference>
<comment type="caution">
    <text evidence="9">The sequence shown here is derived from an EMBL/GenBank/DDBJ whole genome shotgun (WGS) entry which is preliminary data.</text>
</comment>
<keyword evidence="3" id="KW-0813">Transport</keyword>
<protein>
    <submittedName>
        <fullName evidence="9">TOM1-like protein 2</fullName>
    </submittedName>
</protein>
<dbReference type="InterPro" id="IPR044836">
    <property type="entry name" value="TOL_plant"/>
</dbReference>
<evidence type="ECO:0000256" key="3">
    <source>
        <dbReference type="ARBA" id="ARBA00022448"/>
    </source>
</evidence>
<feature type="region of interest" description="Disordered" evidence="6">
    <location>
        <begin position="364"/>
        <end position="384"/>
    </location>
</feature>
<sequence length="461" mass="52004">MDKLKLSEWGELLKTGGAQMSRLVSGKVKEMLQTPTPESKMVDEATLETMEEPNWGLNLRICAMINSQEFSGTEIVKAIKRKFSGKSVVSQRLSLDLLEACTSNCEKVFSEVASEKVLDEMARMIENPQTDQGNRDRALQLIRAWGESEDLEYLPVFLQTYMSLKERSLPPPPVEDGSSFPMQYSLESYVHQEPLSPPGNYPIPDMGLHGADHNTLPYNFGGLSIKEKNEMLVTTRNSLELLSSILKAETEPKPIKEDLTVSLLDKCKQSQPDIQRIIESTTDDEAMLFEALNLHDELQQVISQYEELEAGIKSREQLPESSDNTGASMLPAQLGHQNETKIADYPIGPICWPLKITDSPIEHHDKTKTADSHKGESTESSSAKKIDEGEFSAFPRYGTALWWREDCCSAAIAILHPLILLFRDRNKTPPYYLRNGEQVEKKTSYGIYIWTNTFNFKCETL</sequence>
<accession>A0AAD6RBR9</accession>
<dbReference type="InterPro" id="IPR002014">
    <property type="entry name" value="VHS_dom"/>
</dbReference>
<evidence type="ECO:0000256" key="4">
    <source>
        <dbReference type="ARBA" id="ARBA00022927"/>
    </source>
</evidence>
<comment type="similarity">
    <text evidence="2">Belongs to the TOM1 family.</text>
</comment>
<dbReference type="PANTHER" id="PTHR46646:SF5">
    <property type="entry name" value="TOM1-LIKE PROTEIN 2"/>
    <property type="match status" value="1"/>
</dbReference>
<dbReference type="GO" id="GO:0005737">
    <property type="term" value="C:cytoplasm"/>
    <property type="evidence" value="ECO:0007669"/>
    <property type="project" value="UniProtKB-ARBA"/>
</dbReference>
<evidence type="ECO:0000259" key="7">
    <source>
        <dbReference type="PROSITE" id="PS50179"/>
    </source>
</evidence>
<feature type="domain" description="GAT" evidence="8">
    <location>
        <begin position="223"/>
        <end position="310"/>
    </location>
</feature>
<evidence type="ECO:0000256" key="1">
    <source>
        <dbReference type="ARBA" id="ARBA00004170"/>
    </source>
</evidence>
<dbReference type="GO" id="GO:0016020">
    <property type="term" value="C:membrane"/>
    <property type="evidence" value="ECO:0007669"/>
    <property type="project" value="UniProtKB-SubCell"/>
</dbReference>
<keyword evidence="10" id="KW-1185">Reference proteome</keyword>
<dbReference type="Pfam" id="PF03127">
    <property type="entry name" value="GAT"/>
    <property type="match status" value="1"/>
</dbReference>
<dbReference type="PANTHER" id="PTHR46646">
    <property type="entry name" value="TOM1-LIKE PROTEIN 1"/>
    <property type="match status" value="1"/>
</dbReference>
<feature type="domain" description="VHS" evidence="7">
    <location>
        <begin position="45"/>
        <end position="172"/>
    </location>
</feature>
<dbReference type="SUPFAM" id="SSF89009">
    <property type="entry name" value="GAT-like domain"/>
    <property type="match status" value="1"/>
</dbReference>
<dbReference type="PROSITE" id="PS50909">
    <property type="entry name" value="GAT"/>
    <property type="match status" value="1"/>
</dbReference>
<dbReference type="Gene3D" id="1.20.58.160">
    <property type="match status" value="1"/>
</dbReference>
<dbReference type="GO" id="GO:0043328">
    <property type="term" value="P:protein transport to vacuole involved in ubiquitin-dependent protein catabolic process via the multivesicular body sorting pathway"/>
    <property type="evidence" value="ECO:0007669"/>
    <property type="project" value="InterPro"/>
</dbReference>
<evidence type="ECO:0000313" key="9">
    <source>
        <dbReference type="EMBL" id="KAJ7006001.1"/>
    </source>
</evidence>
<dbReference type="InterPro" id="IPR038425">
    <property type="entry name" value="GAT_sf"/>
</dbReference>
<gene>
    <name evidence="9" type="ORF">NC653_005369</name>
</gene>
<dbReference type="EMBL" id="JAQIZT010000002">
    <property type="protein sequence ID" value="KAJ7006001.1"/>
    <property type="molecule type" value="Genomic_DNA"/>
</dbReference>
<evidence type="ECO:0000256" key="6">
    <source>
        <dbReference type="SAM" id="MobiDB-lite"/>
    </source>
</evidence>
<reference evidence="9" key="1">
    <citation type="journal article" date="2023" name="Mol. Ecol. Resour.">
        <title>Chromosome-level genome assembly of a triploid poplar Populus alba 'Berolinensis'.</title>
        <authorList>
            <person name="Chen S."/>
            <person name="Yu Y."/>
            <person name="Wang X."/>
            <person name="Wang S."/>
            <person name="Zhang T."/>
            <person name="Zhou Y."/>
            <person name="He R."/>
            <person name="Meng N."/>
            <person name="Wang Y."/>
            <person name="Liu W."/>
            <person name="Liu Z."/>
            <person name="Liu J."/>
            <person name="Guo Q."/>
            <person name="Huang H."/>
            <person name="Sederoff R.R."/>
            <person name="Wang G."/>
            <person name="Qu G."/>
            <person name="Chen S."/>
        </authorList>
    </citation>
    <scope>NUCLEOTIDE SEQUENCE</scope>
    <source>
        <strain evidence="9">SC-2020</strain>
    </source>
</reference>
<evidence type="ECO:0000313" key="10">
    <source>
        <dbReference type="Proteomes" id="UP001164929"/>
    </source>
</evidence>
<evidence type="ECO:0000259" key="8">
    <source>
        <dbReference type="PROSITE" id="PS50909"/>
    </source>
</evidence>